<accession>A0A845QM17</accession>
<protein>
    <recommendedName>
        <fullName evidence="4">Acid-resistance membrane protein</fullName>
    </recommendedName>
</protein>
<feature type="transmembrane region" description="Helical" evidence="1">
    <location>
        <begin position="153"/>
        <end position="177"/>
    </location>
</feature>
<dbReference type="Proteomes" id="UP000446866">
    <property type="component" value="Unassembled WGS sequence"/>
</dbReference>
<dbReference type="Pfam" id="PF03729">
    <property type="entry name" value="DUF308"/>
    <property type="match status" value="2"/>
</dbReference>
<reference evidence="2 3" key="1">
    <citation type="submission" date="2018-08" db="EMBL/GenBank/DDBJ databases">
        <title>Murine metabolic-syndrome-specific gut microbial biobank.</title>
        <authorList>
            <person name="Liu C."/>
        </authorList>
    </citation>
    <scope>NUCLEOTIDE SEQUENCE [LARGE SCALE GENOMIC DNA]</scope>
    <source>
        <strain evidence="2 3">28</strain>
    </source>
</reference>
<evidence type="ECO:0000313" key="3">
    <source>
        <dbReference type="Proteomes" id="UP000446866"/>
    </source>
</evidence>
<feature type="transmembrane region" description="Helical" evidence="1">
    <location>
        <begin position="126"/>
        <end position="147"/>
    </location>
</feature>
<dbReference type="InterPro" id="IPR005325">
    <property type="entry name" value="DUF308_memb"/>
</dbReference>
<name>A0A845QM17_9FIRM</name>
<feature type="transmembrane region" description="Helical" evidence="1">
    <location>
        <begin position="12"/>
        <end position="31"/>
    </location>
</feature>
<dbReference type="AlphaFoldDB" id="A0A845QM17"/>
<proteinExistence type="predicted"/>
<comment type="caution">
    <text evidence="2">The sequence shown here is derived from an EMBL/GenBank/DDBJ whole genome shotgun (WGS) entry which is preliminary data.</text>
</comment>
<organism evidence="2 3">
    <name type="scientific">Anaerotruncus colihominis</name>
    <dbReference type="NCBI Taxonomy" id="169435"/>
    <lineage>
        <taxon>Bacteria</taxon>
        <taxon>Bacillati</taxon>
        <taxon>Bacillota</taxon>
        <taxon>Clostridia</taxon>
        <taxon>Eubacteriales</taxon>
        <taxon>Oscillospiraceae</taxon>
        <taxon>Anaerotruncus</taxon>
    </lineage>
</organism>
<keyword evidence="1" id="KW-0812">Transmembrane</keyword>
<dbReference type="PANTHER" id="PTHR34989">
    <property type="entry name" value="PROTEIN HDED"/>
    <property type="match status" value="1"/>
</dbReference>
<evidence type="ECO:0000256" key="1">
    <source>
        <dbReference type="SAM" id="Phobius"/>
    </source>
</evidence>
<keyword evidence="1" id="KW-0472">Membrane</keyword>
<evidence type="ECO:0008006" key="4">
    <source>
        <dbReference type="Google" id="ProtNLM"/>
    </source>
</evidence>
<keyword evidence="3" id="KW-1185">Reference proteome</keyword>
<evidence type="ECO:0000313" key="2">
    <source>
        <dbReference type="EMBL" id="NBH61773.1"/>
    </source>
</evidence>
<dbReference type="GO" id="GO:0005886">
    <property type="term" value="C:plasma membrane"/>
    <property type="evidence" value="ECO:0007669"/>
    <property type="project" value="TreeGrafter"/>
</dbReference>
<dbReference type="InterPro" id="IPR052712">
    <property type="entry name" value="Acid_resist_chaperone_HdeD"/>
</dbReference>
<feature type="transmembrane region" description="Helical" evidence="1">
    <location>
        <begin position="66"/>
        <end position="86"/>
    </location>
</feature>
<gene>
    <name evidence="2" type="ORF">D0435_08925</name>
</gene>
<feature type="transmembrane region" description="Helical" evidence="1">
    <location>
        <begin position="92"/>
        <end position="114"/>
    </location>
</feature>
<keyword evidence="1" id="KW-1133">Transmembrane helix</keyword>
<feature type="transmembrane region" description="Helical" evidence="1">
    <location>
        <begin position="37"/>
        <end position="59"/>
    </location>
</feature>
<dbReference type="EMBL" id="QXWK01000015">
    <property type="protein sequence ID" value="NBH61773.1"/>
    <property type="molecule type" value="Genomic_DNA"/>
</dbReference>
<sequence>MRSVAPMKTAKIGYIVISLGLCVLGILLITAPVLSKALLGSCCGILFLLFGAVKLVGYFSKDLYRLAFQHDLTLGILLLILGGVILVRPESLMLFICITFGIFMVIDGLLKIQVAGQSRTFGIGKWWLIFASAAVTEALGLVLLLRPGEGTDLLMILLGIGMLSEGILNLSTVITAVKIIRHQWPDMIENVYCEEKED</sequence>
<dbReference type="PANTHER" id="PTHR34989:SF1">
    <property type="entry name" value="PROTEIN HDED"/>
    <property type="match status" value="1"/>
</dbReference>
<dbReference type="RefSeq" id="WP_160202057.1">
    <property type="nucleotide sequence ID" value="NZ_QXWK01000015.1"/>
</dbReference>